<feature type="transmembrane region" description="Helical" evidence="1">
    <location>
        <begin position="66"/>
        <end position="85"/>
    </location>
</feature>
<dbReference type="AlphaFoldDB" id="A0A6J7D1H0"/>
<feature type="transmembrane region" description="Helical" evidence="1">
    <location>
        <begin position="36"/>
        <end position="54"/>
    </location>
</feature>
<reference evidence="2" key="1">
    <citation type="submission" date="2020-05" db="EMBL/GenBank/DDBJ databases">
        <authorList>
            <person name="Chiriac C."/>
            <person name="Salcher M."/>
            <person name="Ghai R."/>
            <person name="Kavagutti S V."/>
        </authorList>
    </citation>
    <scope>NUCLEOTIDE SEQUENCE</scope>
</reference>
<protein>
    <submittedName>
        <fullName evidence="2">Unannotated protein</fullName>
    </submittedName>
</protein>
<sequence length="117" mass="12009">MSTARNVAIILAVGAAFTFLPGGGDVAAIINRTLEVAFIAILVWGLTLLRRRFALDIETLDAGRRTLLYGAIGALVLALAGSSGLTATGLGTLAFVAILIAAAMAIVLVVRDMRGLS</sequence>
<accession>A0A6J7D1H0</accession>
<feature type="transmembrane region" description="Helical" evidence="1">
    <location>
        <begin position="91"/>
        <end position="110"/>
    </location>
</feature>
<dbReference type="EMBL" id="CAFBLQ010000032">
    <property type="protein sequence ID" value="CAB4864872.1"/>
    <property type="molecule type" value="Genomic_DNA"/>
</dbReference>
<evidence type="ECO:0000256" key="1">
    <source>
        <dbReference type="SAM" id="Phobius"/>
    </source>
</evidence>
<organism evidence="2">
    <name type="scientific">freshwater metagenome</name>
    <dbReference type="NCBI Taxonomy" id="449393"/>
    <lineage>
        <taxon>unclassified sequences</taxon>
        <taxon>metagenomes</taxon>
        <taxon>ecological metagenomes</taxon>
    </lineage>
</organism>
<evidence type="ECO:0000313" key="2">
    <source>
        <dbReference type="EMBL" id="CAB4864872.1"/>
    </source>
</evidence>
<proteinExistence type="predicted"/>
<gene>
    <name evidence="2" type="ORF">UFOPK3423_00436</name>
</gene>
<keyword evidence="1" id="KW-1133">Transmembrane helix</keyword>
<keyword evidence="1" id="KW-0472">Membrane</keyword>
<keyword evidence="1" id="KW-0812">Transmembrane</keyword>
<name>A0A6J7D1H0_9ZZZZ</name>